<accession>A0A5J6MQ90</accession>
<dbReference type="InterPro" id="IPR000644">
    <property type="entry name" value="CBS_dom"/>
</dbReference>
<dbReference type="PROSITE" id="PS51371">
    <property type="entry name" value="CBS"/>
    <property type="match status" value="1"/>
</dbReference>
<evidence type="ECO:0000256" key="2">
    <source>
        <dbReference type="PROSITE-ProRule" id="PRU00703"/>
    </source>
</evidence>
<evidence type="ECO:0000259" key="3">
    <source>
        <dbReference type="PROSITE" id="PS51371"/>
    </source>
</evidence>
<dbReference type="AlphaFoldDB" id="A0A5J6MQ90"/>
<feature type="domain" description="CBS" evidence="3">
    <location>
        <begin position="7"/>
        <end position="65"/>
    </location>
</feature>
<keyword evidence="1 2" id="KW-0129">CBS domain</keyword>
<dbReference type="EMBL" id="CP042906">
    <property type="protein sequence ID" value="QEX17006.1"/>
    <property type="molecule type" value="Genomic_DNA"/>
</dbReference>
<dbReference type="InterPro" id="IPR046342">
    <property type="entry name" value="CBS_dom_sf"/>
</dbReference>
<keyword evidence="5" id="KW-1185">Reference proteome</keyword>
<dbReference type="SUPFAM" id="SSF54631">
    <property type="entry name" value="CBS-domain pair"/>
    <property type="match status" value="1"/>
</dbReference>
<reference evidence="4 5" key="1">
    <citation type="submission" date="2019-08" db="EMBL/GenBank/DDBJ databases">
        <title>Hyperibacter terrae gen. nov., sp. nov. and Hyperibacter viscosus sp. nov., two new members in the family Rhodospirillaceae isolated from the rhizosphere of Hypericum perforatum.</title>
        <authorList>
            <person name="Noviana Z."/>
        </authorList>
    </citation>
    <scope>NUCLEOTIDE SEQUENCE [LARGE SCALE GENOMIC DNA]</scope>
    <source>
        <strain evidence="4 5">R5913</strain>
    </source>
</reference>
<dbReference type="Gene3D" id="3.10.580.10">
    <property type="entry name" value="CBS-domain"/>
    <property type="match status" value="1"/>
</dbReference>
<proteinExistence type="predicted"/>
<evidence type="ECO:0000313" key="4">
    <source>
        <dbReference type="EMBL" id="QEX17006.1"/>
    </source>
</evidence>
<organism evidence="4 5">
    <name type="scientific">Hypericibacter terrae</name>
    <dbReference type="NCBI Taxonomy" id="2602015"/>
    <lineage>
        <taxon>Bacteria</taxon>
        <taxon>Pseudomonadati</taxon>
        <taxon>Pseudomonadota</taxon>
        <taxon>Alphaproteobacteria</taxon>
        <taxon>Rhodospirillales</taxon>
        <taxon>Dongiaceae</taxon>
        <taxon>Hypericibacter</taxon>
    </lineage>
</organism>
<dbReference type="InterPro" id="IPR051257">
    <property type="entry name" value="Diverse_CBS-Domain"/>
</dbReference>
<dbReference type="KEGG" id="htq:FRZ44_23020"/>
<protein>
    <recommendedName>
        <fullName evidence="3">CBS domain-containing protein</fullName>
    </recommendedName>
</protein>
<evidence type="ECO:0000256" key="1">
    <source>
        <dbReference type="ARBA" id="ARBA00023122"/>
    </source>
</evidence>
<sequence length="151" mass="16589">MTVQTFMTSPPLSLRPDDSVGAAAQQLIENRFVNLPVADRDGTYLGLFGVFDLLALVLPKAALDESAGLDLGFLKDDVSSIQDLLEEARFFKVGDHLSKATPVLHPESGTLEAVLALYRGRNTLAVVEKESRKLVGMVSYWDALRALMRQR</sequence>
<dbReference type="Proteomes" id="UP000326202">
    <property type="component" value="Chromosome"/>
</dbReference>
<dbReference type="Pfam" id="PF00571">
    <property type="entry name" value="CBS"/>
    <property type="match status" value="2"/>
</dbReference>
<dbReference type="PANTHER" id="PTHR43080">
    <property type="entry name" value="CBS DOMAIN-CONTAINING PROTEIN CBSX3, MITOCHONDRIAL"/>
    <property type="match status" value="1"/>
</dbReference>
<dbReference type="PANTHER" id="PTHR43080:SF2">
    <property type="entry name" value="CBS DOMAIN-CONTAINING PROTEIN"/>
    <property type="match status" value="1"/>
</dbReference>
<dbReference type="CDD" id="cd02205">
    <property type="entry name" value="CBS_pair_SF"/>
    <property type="match status" value="1"/>
</dbReference>
<dbReference type="RefSeq" id="WP_151177298.1">
    <property type="nucleotide sequence ID" value="NZ_CP042906.1"/>
</dbReference>
<evidence type="ECO:0000313" key="5">
    <source>
        <dbReference type="Proteomes" id="UP000326202"/>
    </source>
</evidence>
<dbReference type="OrthoDB" id="9783590at2"/>
<dbReference type="SMART" id="SM00116">
    <property type="entry name" value="CBS"/>
    <property type="match status" value="2"/>
</dbReference>
<name>A0A5J6MQ90_9PROT</name>
<gene>
    <name evidence="4" type="ORF">FRZ44_23020</name>
</gene>